<evidence type="ECO:0000256" key="2">
    <source>
        <dbReference type="SAM" id="Phobius"/>
    </source>
</evidence>
<gene>
    <name evidence="3" type="ORF">FHR32_003053</name>
</gene>
<feature type="region of interest" description="Disordered" evidence="1">
    <location>
        <begin position="1"/>
        <end position="20"/>
    </location>
</feature>
<keyword evidence="2" id="KW-1133">Transmembrane helix</keyword>
<dbReference type="RefSeq" id="WP_184754877.1">
    <property type="nucleotide sequence ID" value="NZ_BAABEK010000010.1"/>
</dbReference>
<comment type="caution">
    <text evidence="3">The sequence shown here is derived from an EMBL/GenBank/DDBJ whole genome shotgun (WGS) entry which is preliminary data.</text>
</comment>
<evidence type="ECO:0000313" key="4">
    <source>
        <dbReference type="Proteomes" id="UP000534286"/>
    </source>
</evidence>
<keyword evidence="2" id="KW-0472">Membrane</keyword>
<keyword evidence="2" id="KW-0812">Transmembrane</keyword>
<protein>
    <submittedName>
        <fullName evidence="3">Tellurite resistance protein TehA-like permease</fullName>
    </submittedName>
</protein>
<dbReference type="AlphaFoldDB" id="A0A7W7RV05"/>
<keyword evidence="4" id="KW-1185">Reference proteome</keyword>
<evidence type="ECO:0000256" key="1">
    <source>
        <dbReference type="SAM" id="MobiDB-lite"/>
    </source>
</evidence>
<name>A0A7W7RV05_9ACTN</name>
<dbReference type="Proteomes" id="UP000534286">
    <property type="component" value="Unassembled WGS sequence"/>
</dbReference>
<proteinExistence type="predicted"/>
<organism evidence="3 4">
    <name type="scientific">Streptosporangium album</name>
    <dbReference type="NCBI Taxonomy" id="47479"/>
    <lineage>
        <taxon>Bacteria</taxon>
        <taxon>Bacillati</taxon>
        <taxon>Actinomycetota</taxon>
        <taxon>Actinomycetes</taxon>
        <taxon>Streptosporangiales</taxon>
        <taxon>Streptosporangiaceae</taxon>
        <taxon>Streptosporangium</taxon>
    </lineage>
</organism>
<feature type="transmembrane region" description="Helical" evidence="2">
    <location>
        <begin position="45"/>
        <end position="76"/>
    </location>
</feature>
<feature type="transmembrane region" description="Helical" evidence="2">
    <location>
        <begin position="122"/>
        <end position="141"/>
    </location>
</feature>
<sequence>METHDGSDASATRPTPEEASAALREVEQVRSSLDVVPVPGWYMPLLALLAAGSALAQLLPTAVTVVVVLIMVAGIGATVRLYVQKVGFLRQVKGREVWPAVVPLVVIYLAAAVLDLAYGQEWGWIVAAVLGGGTILGIGYYHQRRVRRQA</sequence>
<feature type="transmembrane region" description="Helical" evidence="2">
    <location>
        <begin position="97"/>
        <end position="116"/>
    </location>
</feature>
<reference evidence="3 4" key="1">
    <citation type="submission" date="2020-08" db="EMBL/GenBank/DDBJ databases">
        <title>Sequencing the genomes of 1000 actinobacteria strains.</title>
        <authorList>
            <person name="Klenk H.-P."/>
        </authorList>
    </citation>
    <scope>NUCLEOTIDE SEQUENCE [LARGE SCALE GENOMIC DNA]</scope>
    <source>
        <strain evidence="3 4">DSM 43023</strain>
    </source>
</reference>
<accession>A0A7W7RV05</accession>
<evidence type="ECO:0000313" key="3">
    <source>
        <dbReference type="EMBL" id="MBB4938748.1"/>
    </source>
</evidence>
<dbReference type="EMBL" id="JACHJU010000001">
    <property type="protein sequence ID" value="MBB4938748.1"/>
    <property type="molecule type" value="Genomic_DNA"/>
</dbReference>